<keyword evidence="2" id="KW-0732">Signal</keyword>
<feature type="chain" id="PRO_5028816565" evidence="2">
    <location>
        <begin position="25"/>
        <end position="130"/>
    </location>
</feature>
<keyword evidence="1" id="KW-1133">Transmembrane helix</keyword>
<reference evidence="4" key="2">
    <citation type="submission" date="2020-10" db="UniProtKB">
        <authorList>
            <consortium name="WormBaseParasite"/>
        </authorList>
    </citation>
    <scope>IDENTIFICATION</scope>
</reference>
<feature type="signal peptide" evidence="2">
    <location>
        <begin position="1"/>
        <end position="24"/>
    </location>
</feature>
<organism evidence="3 4">
    <name type="scientific">Panagrellus redivivus</name>
    <name type="common">Microworm</name>
    <dbReference type="NCBI Taxonomy" id="6233"/>
    <lineage>
        <taxon>Eukaryota</taxon>
        <taxon>Metazoa</taxon>
        <taxon>Ecdysozoa</taxon>
        <taxon>Nematoda</taxon>
        <taxon>Chromadorea</taxon>
        <taxon>Rhabditida</taxon>
        <taxon>Tylenchina</taxon>
        <taxon>Panagrolaimomorpha</taxon>
        <taxon>Panagrolaimoidea</taxon>
        <taxon>Panagrolaimidae</taxon>
        <taxon>Panagrellus</taxon>
    </lineage>
</organism>
<feature type="transmembrane region" description="Helical" evidence="1">
    <location>
        <begin position="109"/>
        <end position="129"/>
    </location>
</feature>
<evidence type="ECO:0000313" key="4">
    <source>
        <dbReference type="WBParaSite" id="Pan_g6095.t1"/>
    </source>
</evidence>
<evidence type="ECO:0000256" key="2">
    <source>
        <dbReference type="SAM" id="SignalP"/>
    </source>
</evidence>
<keyword evidence="3" id="KW-1185">Reference proteome</keyword>
<reference evidence="3" key="1">
    <citation type="journal article" date="2013" name="Genetics">
        <title>The draft genome and transcriptome of Panagrellus redivivus are shaped by the harsh demands of a free-living lifestyle.</title>
        <authorList>
            <person name="Srinivasan J."/>
            <person name="Dillman A.R."/>
            <person name="Macchietto M.G."/>
            <person name="Heikkinen L."/>
            <person name="Lakso M."/>
            <person name="Fracchia K.M."/>
            <person name="Antoshechkin I."/>
            <person name="Mortazavi A."/>
            <person name="Wong G."/>
            <person name="Sternberg P.W."/>
        </authorList>
    </citation>
    <scope>NUCLEOTIDE SEQUENCE [LARGE SCALE GENOMIC DNA]</scope>
    <source>
        <strain evidence="3">MT8872</strain>
    </source>
</reference>
<accession>A0A7E4W1U6</accession>
<evidence type="ECO:0000313" key="3">
    <source>
        <dbReference type="Proteomes" id="UP000492821"/>
    </source>
</evidence>
<dbReference type="Proteomes" id="UP000492821">
    <property type="component" value="Unassembled WGS sequence"/>
</dbReference>
<evidence type="ECO:0000256" key="1">
    <source>
        <dbReference type="SAM" id="Phobius"/>
    </source>
</evidence>
<dbReference type="WBParaSite" id="Pan_g6095.t1">
    <property type="protein sequence ID" value="Pan_g6095.t1"/>
    <property type="gene ID" value="Pan_g6095"/>
</dbReference>
<name>A0A7E4W1U6_PANRE</name>
<protein>
    <submittedName>
        <fullName evidence="4">UPAR/Ly6 domain-containing protein</fullName>
    </submittedName>
</protein>
<proteinExistence type="predicted"/>
<keyword evidence="1" id="KW-0472">Membrane</keyword>
<sequence length="130" mass="13590">MSPNFLTLTIFAAVILMMTPSIIGLRCYQGQSVANANLSQLAAPTDCQMANYMNATGCVKQVNWQYNTATRACDYTSCSGAYPAGQCVNTTGTPGTTTCCCIGDTCNSAYSTSIGVFGVVSIIVGSLFAF</sequence>
<dbReference type="AlphaFoldDB" id="A0A7E4W1U6"/>
<keyword evidence="1" id="KW-0812">Transmembrane</keyword>